<evidence type="ECO:0000313" key="2">
    <source>
        <dbReference type="Proteomes" id="UP000323917"/>
    </source>
</evidence>
<name>A0A5B9QUP0_9BACT</name>
<dbReference type="KEGG" id="bgok:Pr1d_49790"/>
<proteinExistence type="predicted"/>
<organism evidence="1 2">
    <name type="scientific">Bythopirellula goksoeyrii</name>
    <dbReference type="NCBI Taxonomy" id="1400387"/>
    <lineage>
        <taxon>Bacteria</taxon>
        <taxon>Pseudomonadati</taxon>
        <taxon>Planctomycetota</taxon>
        <taxon>Planctomycetia</taxon>
        <taxon>Pirellulales</taxon>
        <taxon>Lacipirellulaceae</taxon>
        <taxon>Bythopirellula</taxon>
    </lineage>
</organism>
<accession>A0A5B9QUP0</accession>
<evidence type="ECO:0000313" key="1">
    <source>
        <dbReference type="EMBL" id="QEG37633.1"/>
    </source>
</evidence>
<gene>
    <name evidence="1" type="ORF">Pr1d_49790</name>
</gene>
<protein>
    <submittedName>
        <fullName evidence="1">Uncharacterized protein</fullName>
    </submittedName>
</protein>
<dbReference type="OrthoDB" id="292181at2"/>
<dbReference type="RefSeq" id="WP_148075836.1">
    <property type="nucleotide sequence ID" value="NZ_CP042913.1"/>
</dbReference>
<dbReference type="Proteomes" id="UP000323917">
    <property type="component" value="Chromosome"/>
</dbReference>
<keyword evidence="2" id="KW-1185">Reference proteome</keyword>
<dbReference type="EMBL" id="CP042913">
    <property type="protein sequence ID" value="QEG37633.1"/>
    <property type="molecule type" value="Genomic_DNA"/>
</dbReference>
<sequence length="71" mass="8386">MFRKAFVTAAVLVLLEIFAASYSSARMISPGNPYRSFNISGINYGSMQWERTNRGRTNYRHRSNSFRYRRR</sequence>
<dbReference type="AlphaFoldDB" id="A0A5B9QUP0"/>
<reference evidence="1 2" key="1">
    <citation type="submission" date="2019-08" db="EMBL/GenBank/DDBJ databases">
        <title>Deep-cultivation of Planctomycetes and their phenomic and genomic characterization uncovers novel biology.</title>
        <authorList>
            <person name="Wiegand S."/>
            <person name="Jogler M."/>
            <person name="Boedeker C."/>
            <person name="Pinto D."/>
            <person name="Vollmers J."/>
            <person name="Rivas-Marin E."/>
            <person name="Kohn T."/>
            <person name="Peeters S.H."/>
            <person name="Heuer A."/>
            <person name="Rast P."/>
            <person name="Oberbeckmann S."/>
            <person name="Bunk B."/>
            <person name="Jeske O."/>
            <person name="Meyerdierks A."/>
            <person name="Storesund J.E."/>
            <person name="Kallscheuer N."/>
            <person name="Luecker S."/>
            <person name="Lage O.M."/>
            <person name="Pohl T."/>
            <person name="Merkel B.J."/>
            <person name="Hornburger P."/>
            <person name="Mueller R.-W."/>
            <person name="Bruemmer F."/>
            <person name="Labrenz M."/>
            <person name="Spormann A.M."/>
            <person name="Op den Camp H."/>
            <person name="Overmann J."/>
            <person name="Amann R."/>
            <person name="Jetten M.S.M."/>
            <person name="Mascher T."/>
            <person name="Medema M.H."/>
            <person name="Devos D.P."/>
            <person name="Kaster A.-K."/>
            <person name="Ovreas L."/>
            <person name="Rohde M."/>
            <person name="Galperin M.Y."/>
            <person name="Jogler C."/>
        </authorList>
    </citation>
    <scope>NUCLEOTIDE SEQUENCE [LARGE SCALE GENOMIC DNA]</scope>
    <source>
        <strain evidence="1 2">Pr1d</strain>
    </source>
</reference>